<dbReference type="PRINTS" id="PR00038">
    <property type="entry name" value="HTHLUXR"/>
</dbReference>
<dbReference type="Gene3D" id="1.10.10.10">
    <property type="entry name" value="Winged helix-like DNA-binding domain superfamily/Winged helix DNA-binding domain"/>
    <property type="match status" value="1"/>
</dbReference>
<gene>
    <name evidence="4" type="ORF">EV137_7180</name>
</gene>
<sequence>MAPAGAGLVGRRDECRVLDDLLGGVRAGRSAALVLRGEAGIGKTELLNYLMEASAGCRIVRVAGIQSEMELSYAGLHQLCSSLLAGLDHLPGPQRDALGAAFGLRAGIAPDRFLVGLATLSLLADAGGNQPLVCVVDDAQWLDHASALTLGFVGRRLLAESVALVFAVREPTSYEMLAGLPELPVRGLPERDSRALLDAAVTDPLDQWVRNRIIAEAGGNPLALLELPRRWATTELAGRFADAEAGQLSTQIEREFVRRIESLPPQTRSLMFVAAAEPVGNVELLRRAAERLGVDVDAAATNASELMTLDSRVRFRHPLVRSAAYRVASSKDRRTAHRALAESIDPDIDPDRQAWHRAQAATGPDEDVAAELERSAVRARARGGIVAVAALLERASELTQDPGQRSKRALEAAQAKFQAGSFGSAADLLATASADAPDELTRARIDVLRAGLAFAQGRGMEAPPLLLAAARRLEQLDVVLARDTYLEAVSAVIFSGHLARNPGGREVATAARGAPPSQLPRATDELLDALAVRLTDGYTASIPMIERVLTSFCTGDLPTQELLRWLLLAGVIAADLWDLERWQMVTTRHVAIIRRAGAFSELPLALDSSAVVHVFAGELATAAAVVDEVRTVSTATGTIQPPFGALALAAVRGREREAAALIDATVNQGTLHGQGLGVTVANCHHAVLCNGLARWEEALSAARAAARYQEEFGAPRWALAELIEAAAHSGAPEVAGDALEQLSEAARASNTDWALGVEAYSRALLSDGIAAEDLYREAIDRLAQTRVRVTLARTHLLYGEWLQRKNRRVDARVQLTRAHEMLTQFGAGGFAERARRALRGTGAKVRERNVASRSALTAQEAQIAQLAGDGLTNPEIGARLFLSPHTVDWHLRKVYSKLGIASRKEIATRLALGTETLT</sequence>
<comment type="caution">
    <text evidence="4">The sequence shown here is derived from an EMBL/GenBank/DDBJ whole genome shotgun (WGS) entry which is preliminary data.</text>
</comment>
<dbReference type="Proteomes" id="UP000295060">
    <property type="component" value="Unassembled WGS sequence"/>
</dbReference>
<dbReference type="Gene3D" id="3.40.50.300">
    <property type="entry name" value="P-loop containing nucleotide triphosphate hydrolases"/>
    <property type="match status" value="1"/>
</dbReference>
<dbReference type="InterPro" id="IPR000792">
    <property type="entry name" value="Tscrpt_reg_LuxR_C"/>
</dbReference>
<feature type="domain" description="HTH luxR-type" evidence="3">
    <location>
        <begin position="849"/>
        <end position="914"/>
    </location>
</feature>
<keyword evidence="1" id="KW-0547">Nucleotide-binding</keyword>
<dbReference type="EMBL" id="SODU01000004">
    <property type="protein sequence ID" value="TDW84371.1"/>
    <property type="molecule type" value="Genomic_DNA"/>
</dbReference>
<dbReference type="InterPro" id="IPR036388">
    <property type="entry name" value="WH-like_DNA-bd_sf"/>
</dbReference>
<dbReference type="RefSeq" id="WP_134132500.1">
    <property type="nucleotide sequence ID" value="NZ_SODU01000004.1"/>
</dbReference>
<evidence type="ECO:0000259" key="3">
    <source>
        <dbReference type="PROSITE" id="PS50043"/>
    </source>
</evidence>
<dbReference type="SMART" id="SM00421">
    <property type="entry name" value="HTH_LUXR"/>
    <property type="match status" value="1"/>
</dbReference>
<name>A0ABY2F7M4_9ACTN</name>
<dbReference type="PANTHER" id="PTHR16305">
    <property type="entry name" value="TESTICULAR SOLUBLE ADENYLYL CYCLASE"/>
    <property type="match status" value="1"/>
</dbReference>
<dbReference type="Pfam" id="PF00196">
    <property type="entry name" value="GerE"/>
    <property type="match status" value="1"/>
</dbReference>
<organism evidence="4 5">
    <name type="scientific">Kribbella pratensis</name>
    <dbReference type="NCBI Taxonomy" id="2512112"/>
    <lineage>
        <taxon>Bacteria</taxon>
        <taxon>Bacillati</taxon>
        <taxon>Actinomycetota</taxon>
        <taxon>Actinomycetes</taxon>
        <taxon>Propionibacteriales</taxon>
        <taxon>Kribbellaceae</taxon>
        <taxon>Kribbella</taxon>
    </lineage>
</organism>
<dbReference type="InterPro" id="IPR016032">
    <property type="entry name" value="Sig_transdc_resp-reg_C-effctor"/>
</dbReference>
<proteinExistence type="predicted"/>
<protein>
    <submittedName>
        <fullName evidence="4">Regulatory LuxR family protein</fullName>
    </submittedName>
</protein>
<keyword evidence="2" id="KW-0067">ATP-binding</keyword>
<evidence type="ECO:0000313" key="4">
    <source>
        <dbReference type="EMBL" id="TDW84371.1"/>
    </source>
</evidence>
<dbReference type="SUPFAM" id="SSF46894">
    <property type="entry name" value="C-terminal effector domain of the bipartite response regulators"/>
    <property type="match status" value="1"/>
</dbReference>
<dbReference type="CDD" id="cd06170">
    <property type="entry name" value="LuxR_C_like"/>
    <property type="match status" value="1"/>
</dbReference>
<reference evidence="4 5" key="1">
    <citation type="submission" date="2019-03" db="EMBL/GenBank/DDBJ databases">
        <title>Genomic Encyclopedia of Type Strains, Phase III (KMG-III): the genomes of soil and plant-associated and newly described type strains.</title>
        <authorList>
            <person name="Whitman W."/>
        </authorList>
    </citation>
    <scope>NUCLEOTIDE SEQUENCE [LARGE SCALE GENOMIC DNA]</scope>
    <source>
        <strain evidence="4 5">VKMAc-2574</strain>
    </source>
</reference>
<dbReference type="PANTHER" id="PTHR16305:SF35">
    <property type="entry name" value="TRANSCRIPTIONAL ACTIVATOR DOMAIN"/>
    <property type="match status" value="1"/>
</dbReference>
<dbReference type="InterPro" id="IPR027417">
    <property type="entry name" value="P-loop_NTPase"/>
</dbReference>
<evidence type="ECO:0000313" key="5">
    <source>
        <dbReference type="Proteomes" id="UP000295060"/>
    </source>
</evidence>
<accession>A0ABY2F7M4</accession>
<dbReference type="SUPFAM" id="SSF52540">
    <property type="entry name" value="P-loop containing nucleoside triphosphate hydrolases"/>
    <property type="match status" value="1"/>
</dbReference>
<keyword evidence="5" id="KW-1185">Reference proteome</keyword>
<evidence type="ECO:0000256" key="1">
    <source>
        <dbReference type="ARBA" id="ARBA00022741"/>
    </source>
</evidence>
<dbReference type="PROSITE" id="PS50043">
    <property type="entry name" value="HTH_LUXR_2"/>
    <property type="match status" value="1"/>
</dbReference>
<dbReference type="Pfam" id="PF13191">
    <property type="entry name" value="AAA_16"/>
    <property type="match status" value="1"/>
</dbReference>
<evidence type="ECO:0000256" key="2">
    <source>
        <dbReference type="ARBA" id="ARBA00022840"/>
    </source>
</evidence>
<dbReference type="InterPro" id="IPR041664">
    <property type="entry name" value="AAA_16"/>
</dbReference>